<accession>A0A3S9QNE4</accession>
<dbReference type="AlphaFoldDB" id="A0A3S9QNE4"/>
<dbReference type="Pfam" id="PF01263">
    <property type="entry name" value="Aldose_epim"/>
    <property type="match status" value="1"/>
</dbReference>
<protein>
    <submittedName>
        <fullName evidence="1">Aldose 1-epimerase</fullName>
    </submittedName>
</protein>
<name>A0A3S9QNE4_9ACTO</name>
<dbReference type="RefSeq" id="WP_108726172.1">
    <property type="nucleotide sequence ID" value="NZ_CP029001.1"/>
</dbReference>
<dbReference type="Proteomes" id="UP000275951">
    <property type="component" value="Chromosome"/>
</dbReference>
<dbReference type="InterPro" id="IPR008183">
    <property type="entry name" value="Aldose_1/G6P_1-epimerase"/>
</dbReference>
<dbReference type="InterPro" id="IPR011013">
    <property type="entry name" value="Gal_mutarotase_sf_dom"/>
</dbReference>
<evidence type="ECO:0000313" key="2">
    <source>
        <dbReference type="Proteomes" id="UP000275951"/>
    </source>
</evidence>
<reference evidence="1 2" key="1">
    <citation type="submission" date="2018-11" db="EMBL/GenBank/DDBJ databases">
        <title>Multidrug-resistant genes are associated with an 42-kb island TGI1 carrying a complex class 1 integron in a Trueperella pyogenes.</title>
        <authorList>
            <person name="Dong W."/>
        </authorList>
    </citation>
    <scope>NUCLEOTIDE SEQUENCE [LARGE SCALE GENOMIC DNA]</scope>
    <source>
        <strain evidence="1 2">TP4</strain>
    </source>
</reference>
<sequence length="303" mass="33573">MVIIELTDGTSYAKVSSIGATLLSWNVAGREVIDGYVDETELRTLDGYRCAVLTPWSNRLAGARWIDDDAVVHDVEPICGDEGLHGLFTTYDFQYVRGENWVELNGGRQADDVYPFDISVCIRYEIEGDLLRFSLTTTNNSDRRAPITLGWHPYFLVESLDDAVVTVPGDYRILVDRALIPLPGQEAFVKLSERTFTLDPDDDFAVTGLSAMDGSYTATLKMPDRMLAVSFNADDAPQALGRALFHLYSGGNLIRGRNTSVAIEPCAAMTDSYNRPEIVSQILREPGEMSKLHAEVRCCVAQM</sequence>
<dbReference type="GO" id="GO:0016853">
    <property type="term" value="F:isomerase activity"/>
    <property type="evidence" value="ECO:0007669"/>
    <property type="project" value="InterPro"/>
</dbReference>
<dbReference type="GO" id="GO:0005975">
    <property type="term" value="P:carbohydrate metabolic process"/>
    <property type="evidence" value="ECO:0007669"/>
    <property type="project" value="InterPro"/>
</dbReference>
<dbReference type="SUPFAM" id="SSF74650">
    <property type="entry name" value="Galactose mutarotase-like"/>
    <property type="match status" value="1"/>
</dbReference>
<gene>
    <name evidence="1" type="ORF">EBQ10_08975</name>
</gene>
<proteinExistence type="predicted"/>
<dbReference type="EMBL" id="CP033905">
    <property type="protein sequence ID" value="AZR07404.1"/>
    <property type="molecule type" value="Genomic_DNA"/>
</dbReference>
<evidence type="ECO:0000313" key="1">
    <source>
        <dbReference type="EMBL" id="AZR07404.1"/>
    </source>
</evidence>
<dbReference type="InterPro" id="IPR014718">
    <property type="entry name" value="GH-type_carb-bd"/>
</dbReference>
<dbReference type="CDD" id="cd01081">
    <property type="entry name" value="Aldose_epim"/>
    <property type="match status" value="1"/>
</dbReference>
<organism evidence="1 2">
    <name type="scientific">Trueperella pyogenes</name>
    <dbReference type="NCBI Taxonomy" id="1661"/>
    <lineage>
        <taxon>Bacteria</taxon>
        <taxon>Bacillati</taxon>
        <taxon>Actinomycetota</taxon>
        <taxon>Actinomycetes</taxon>
        <taxon>Actinomycetales</taxon>
        <taxon>Actinomycetaceae</taxon>
        <taxon>Trueperella</taxon>
    </lineage>
</organism>
<dbReference type="Gene3D" id="2.70.98.10">
    <property type="match status" value="1"/>
</dbReference>
<dbReference type="GO" id="GO:0030246">
    <property type="term" value="F:carbohydrate binding"/>
    <property type="evidence" value="ECO:0007669"/>
    <property type="project" value="InterPro"/>
</dbReference>